<keyword evidence="2" id="KW-0812">Transmembrane</keyword>
<keyword evidence="2" id="KW-1133">Transmembrane helix</keyword>
<keyword evidence="2" id="KW-0472">Membrane</keyword>
<feature type="compositionally biased region" description="Low complexity" evidence="1">
    <location>
        <begin position="47"/>
        <end position="83"/>
    </location>
</feature>
<dbReference type="OrthoDB" id="3238794at2759"/>
<dbReference type="InterPro" id="IPR051017">
    <property type="entry name" value="Aldolase-II_Adducin_sf"/>
</dbReference>
<evidence type="ECO:0000259" key="3">
    <source>
        <dbReference type="SMART" id="SM01007"/>
    </source>
</evidence>
<dbReference type="Pfam" id="PF00596">
    <property type="entry name" value="Aldolase_II"/>
    <property type="match status" value="1"/>
</dbReference>
<evidence type="ECO:0000256" key="2">
    <source>
        <dbReference type="SAM" id="Phobius"/>
    </source>
</evidence>
<evidence type="ECO:0000313" key="5">
    <source>
        <dbReference type="Proteomes" id="UP000324767"/>
    </source>
</evidence>
<feature type="transmembrane region" description="Helical" evidence="2">
    <location>
        <begin position="12"/>
        <end position="30"/>
    </location>
</feature>
<dbReference type="SMART" id="SM01007">
    <property type="entry name" value="Aldolase_II"/>
    <property type="match status" value="1"/>
</dbReference>
<dbReference type="GO" id="GO:0051015">
    <property type="term" value="F:actin filament binding"/>
    <property type="evidence" value="ECO:0007669"/>
    <property type="project" value="TreeGrafter"/>
</dbReference>
<dbReference type="NCBIfam" id="NF004855">
    <property type="entry name" value="PRK06208.1"/>
    <property type="match status" value="1"/>
</dbReference>
<dbReference type="AlphaFoldDB" id="A0A5M8PL91"/>
<dbReference type="FunFam" id="3.40.225.10:FF:000009">
    <property type="entry name" value="Class II aldolase/adducin N-terminal"/>
    <property type="match status" value="1"/>
</dbReference>
<dbReference type="GO" id="GO:0005856">
    <property type="term" value="C:cytoskeleton"/>
    <property type="evidence" value="ECO:0007669"/>
    <property type="project" value="TreeGrafter"/>
</dbReference>
<proteinExistence type="predicted"/>
<evidence type="ECO:0000256" key="1">
    <source>
        <dbReference type="SAM" id="MobiDB-lite"/>
    </source>
</evidence>
<organism evidence="4 5">
    <name type="scientific">Lasallia pustulata</name>
    <dbReference type="NCBI Taxonomy" id="136370"/>
    <lineage>
        <taxon>Eukaryota</taxon>
        <taxon>Fungi</taxon>
        <taxon>Dikarya</taxon>
        <taxon>Ascomycota</taxon>
        <taxon>Pezizomycotina</taxon>
        <taxon>Lecanoromycetes</taxon>
        <taxon>OSLEUM clade</taxon>
        <taxon>Umbilicariomycetidae</taxon>
        <taxon>Umbilicariales</taxon>
        <taxon>Umbilicariaceae</taxon>
        <taxon>Lasallia</taxon>
    </lineage>
</organism>
<gene>
    <name evidence="4" type="ORF">FRX48_05652</name>
</gene>
<dbReference type="InterPro" id="IPR001303">
    <property type="entry name" value="Aldolase_II/adducin_N"/>
</dbReference>
<protein>
    <recommendedName>
        <fullName evidence="3">Class II aldolase/adducin N-terminal domain-containing protein</fullName>
    </recommendedName>
</protein>
<dbReference type="InterPro" id="IPR036409">
    <property type="entry name" value="Aldolase_II/adducin_N_sf"/>
</dbReference>
<evidence type="ECO:0000313" key="4">
    <source>
        <dbReference type="EMBL" id="KAA6410231.1"/>
    </source>
</evidence>
<comment type="caution">
    <text evidence="4">The sequence shown here is derived from an EMBL/GenBank/DDBJ whole genome shotgun (WGS) entry which is preliminary data.</text>
</comment>
<name>A0A5M8PL91_9LECA</name>
<accession>A0A5M8PL91</accession>
<dbReference type="Proteomes" id="UP000324767">
    <property type="component" value="Unassembled WGS sequence"/>
</dbReference>
<sequence>MLGDPQLYSHAYSVPSVYIFILILALHLFFKLQSEFTNPFTNSEPRPSLSSHSTHPLHLSIHSPNPSATTRTPTATMAPPSATHPDHETPSTKAPLEPGLTEAQAKVQMPRFPGPPKFTDKHEEREYLKGRLAAALRIFGKYGFDEGVAGHITIRDPVDPTTFWVNPFGVSFSLMKRSDLIQVDHAGTVIAGGEVRLLNSAAFMIHSAIHKARPDVLCAAHSHSIYGRAFCALGRELDIITQDACAFHNDHALYTTFNGIVLAEHEGRDIAAALGPRKAALLQNHGLLTVGQSVESAVFWFLSLEKCCQAQLMADAAAGGRGGATIKVGDEEAAYTYKTIGSELAGWFSAKPTFDVLAKETGEEYLL</sequence>
<dbReference type="PANTHER" id="PTHR10672:SF41">
    <property type="entry name" value="CLASS II ALDOLASE_ADDUCIN DOMAIN PROTEIN (AFU_ORTHOLOGUE AFUA_3G01330)"/>
    <property type="match status" value="1"/>
</dbReference>
<feature type="domain" description="Class II aldolase/adducin N-terminal" evidence="3">
    <location>
        <begin position="130"/>
        <end position="312"/>
    </location>
</feature>
<reference evidence="4 5" key="1">
    <citation type="submission" date="2019-09" db="EMBL/GenBank/DDBJ databases">
        <title>The hologenome of the rock-dwelling lichen Lasallia pustulata.</title>
        <authorList>
            <person name="Greshake Tzovaras B."/>
            <person name="Segers F."/>
            <person name="Bicker A."/>
            <person name="Dal Grande F."/>
            <person name="Otte J."/>
            <person name="Hankeln T."/>
            <person name="Schmitt I."/>
            <person name="Ebersberger I."/>
        </authorList>
    </citation>
    <scope>NUCLEOTIDE SEQUENCE [LARGE SCALE GENOMIC DNA]</scope>
    <source>
        <strain evidence="4">A1-1</strain>
    </source>
</reference>
<feature type="region of interest" description="Disordered" evidence="1">
    <location>
        <begin position="40"/>
        <end position="96"/>
    </location>
</feature>
<dbReference type="Gene3D" id="3.40.225.10">
    <property type="entry name" value="Class II aldolase/adducin N-terminal domain"/>
    <property type="match status" value="1"/>
</dbReference>
<dbReference type="SUPFAM" id="SSF53639">
    <property type="entry name" value="AraD/HMP-PK domain-like"/>
    <property type="match status" value="1"/>
</dbReference>
<dbReference type="PANTHER" id="PTHR10672">
    <property type="entry name" value="ADDUCIN"/>
    <property type="match status" value="1"/>
</dbReference>
<dbReference type="EMBL" id="VXIT01000009">
    <property type="protein sequence ID" value="KAA6410231.1"/>
    <property type="molecule type" value="Genomic_DNA"/>
</dbReference>